<name>A0A6C0DVK0_9ZZZZ</name>
<organism evidence="1">
    <name type="scientific">viral metagenome</name>
    <dbReference type="NCBI Taxonomy" id="1070528"/>
    <lineage>
        <taxon>unclassified sequences</taxon>
        <taxon>metagenomes</taxon>
        <taxon>organismal metagenomes</taxon>
    </lineage>
</organism>
<dbReference type="AlphaFoldDB" id="A0A6C0DVK0"/>
<reference evidence="1" key="1">
    <citation type="journal article" date="2020" name="Nature">
        <title>Giant virus diversity and host interactions through global metagenomics.</title>
        <authorList>
            <person name="Schulz F."/>
            <person name="Roux S."/>
            <person name="Paez-Espino D."/>
            <person name="Jungbluth S."/>
            <person name="Walsh D.A."/>
            <person name="Denef V.J."/>
            <person name="McMahon K.D."/>
            <person name="Konstantinidis K.T."/>
            <person name="Eloe-Fadrosh E.A."/>
            <person name="Kyrpides N.C."/>
            <person name="Woyke T."/>
        </authorList>
    </citation>
    <scope>NUCLEOTIDE SEQUENCE</scope>
    <source>
        <strain evidence="1">GVMAG-M-3300023174-57</strain>
    </source>
</reference>
<proteinExistence type="predicted"/>
<protein>
    <submittedName>
        <fullName evidence="1">Uncharacterized protein</fullName>
    </submittedName>
</protein>
<dbReference type="EMBL" id="MN739664">
    <property type="protein sequence ID" value="QHT19255.1"/>
    <property type="molecule type" value="Genomic_DNA"/>
</dbReference>
<sequence length="66" mass="7257">MENKELTAFREKWMREIAERKSRSPIEKLKSAAKSAHAAWIESGTKTPSPERDAYLAAAAALAAAL</sequence>
<evidence type="ECO:0000313" key="1">
    <source>
        <dbReference type="EMBL" id="QHT19255.1"/>
    </source>
</evidence>
<accession>A0A6C0DVK0</accession>